<gene>
    <name evidence="1" type="ORF">HUJ06_003693</name>
</gene>
<comment type="caution">
    <text evidence="1">The sequence shown here is derived from an EMBL/GenBank/DDBJ whole genome shotgun (WGS) entry which is preliminary data.</text>
</comment>
<evidence type="ECO:0000313" key="1">
    <source>
        <dbReference type="EMBL" id="DAD45463.1"/>
    </source>
</evidence>
<protein>
    <submittedName>
        <fullName evidence="1">Uncharacterized protein</fullName>
    </submittedName>
</protein>
<proteinExistence type="predicted"/>
<organism evidence="1 2">
    <name type="scientific">Nelumbo nucifera</name>
    <name type="common">Sacred lotus</name>
    <dbReference type="NCBI Taxonomy" id="4432"/>
    <lineage>
        <taxon>Eukaryota</taxon>
        <taxon>Viridiplantae</taxon>
        <taxon>Streptophyta</taxon>
        <taxon>Embryophyta</taxon>
        <taxon>Tracheophyta</taxon>
        <taxon>Spermatophyta</taxon>
        <taxon>Magnoliopsida</taxon>
        <taxon>Proteales</taxon>
        <taxon>Nelumbonaceae</taxon>
        <taxon>Nelumbo</taxon>
    </lineage>
</organism>
<dbReference type="AlphaFoldDB" id="A0A822ZL38"/>
<dbReference type="Proteomes" id="UP000607653">
    <property type="component" value="Unassembled WGS sequence"/>
</dbReference>
<sequence>MKQRKFLFGGPFCSTCFHLAKGFCTCIMECQPLIRKMVYMEVNGVSLCIAN</sequence>
<reference evidence="1 2" key="1">
    <citation type="journal article" date="2020" name="Mol. Biol. Evol.">
        <title>Distinct Expression and Methylation Patterns for Genes with Different Fates following a Single Whole-Genome Duplication in Flowering Plants.</title>
        <authorList>
            <person name="Shi T."/>
            <person name="Rahmani R.S."/>
            <person name="Gugger P.F."/>
            <person name="Wang M."/>
            <person name="Li H."/>
            <person name="Zhang Y."/>
            <person name="Li Z."/>
            <person name="Wang Q."/>
            <person name="Van de Peer Y."/>
            <person name="Marchal K."/>
            <person name="Chen J."/>
        </authorList>
    </citation>
    <scope>NUCLEOTIDE SEQUENCE [LARGE SCALE GENOMIC DNA]</scope>
    <source>
        <tissue evidence="1">Leaf</tissue>
    </source>
</reference>
<accession>A0A822ZL38</accession>
<name>A0A822ZL38_NELNU</name>
<evidence type="ECO:0000313" key="2">
    <source>
        <dbReference type="Proteomes" id="UP000607653"/>
    </source>
</evidence>
<dbReference type="EMBL" id="DUZY01000007">
    <property type="protein sequence ID" value="DAD45463.1"/>
    <property type="molecule type" value="Genomic_DNA"/>
</dbReference>
<keyword evidence="2" id="KW-1185">Reference proteome</keyword>